<dbReference type="InterPro" id="IPR002467">
    <property type="entry name" value="Pept_M24A_MAP1"/>
</dbReference>
<feature type="binding site" evidence="6">
    <location>
        <position position="168"/>
    </location>
    <ligand>
        <name>a divalent metal cation</name>
        <dbReference type="ChEBI" id="CHEBI:60240"/>
        <label>2</label>
        <note>catalytic</note>
    </ligand>
</feature>
<dbReference type="AlphaFoldDB" id="A0A0B4S145"/>
<evidence type="ECO:0000313" key="9">
    <source>
        <dbReference type="EMBL" id="AIZ36465.1"/>
    </source>
</evidence>
<keyword evidence="2 6" id="KW-0031">Aminopeptidase</keyword>
<dbReference type="NCBIfam" id="TIGR00500">
    <property type="entry name" value="met_pdase_I"/>
    <property type="match status" value="1"/>
</dbReference>
<dbReference type="SUPFAM" id="SSF55920">
    <property type="entry name" value="Creatinase/aminopeptidase"/>
    <property type="match status" value="1"/>
</dbReference>
<dbReference type="KEGG" id="pmic:NW74_03485"/>
<comment type="subunit">
    <text evidence="6">Monomer.</text>
</comment>
<dbReference type="GO" id="GO:0004239">
    <property type="term" value="F:initiator methionyl aminopeptidase activity"/>
    <property type="evidence" value="ECO:0007669"/>
    <property type="project" value="UniProtKB-UniRule"/>
</dbReference>
<feature type="binding site" evidence="6">
    <location>
        <position position="232"/>
    </location>
    <ligand>
        <name>a divalent metal cation</name>
        <dbReference type="ChEBI" id="CHEBI:60240"/>
        <label>1</label>
    </ligand>
</feature>
<comment type="cofactor">
    <cofactor evidence="6">
        <name>Co(2+)</name>
        <dbReference type="ChEBI" id="CHEBI:48828"/>
    </cofactor>
    <cofactor evidence="6">
        <name>Zn(2+)</name>
        <dbReference type="ChEBI" id="CHEBI:29105"/>
    </cofactor>
    <cofactor evidence="6">
        <name>Mn(2+)</name>
        <dbReference type="ChEBI" id="CHEBI:29035"/>
    </cofactor>
    <cofactor evidence="6">
        <name>Fe(2+)</name>
        <dbReference type="ChEBI" id="CHEBI:29033"/>
    </cofactor>
    <text evidence="6">Binds 2 divalent metal cations per subunit. Has a high-affinity and a low affinity metal-binding site. The true nature of the physiological cofactor is under debate. The enzyme is active with cobalt, zinc, manganese or divalent iron ions. Most likely, methionine aminopeptidases function as mononuclear Fe(2+)-metalloproteases under physiological conditions, and the catalytically relevant metal-binding site has been assigned to the histidine-containing high-affinity site.</text>
</comment>
<reference evidence="10" key="2">
    <citation type="submission" date="2020-04" db="EMBL/GenBank/DDBJ databases">
        <title>Deep metagenomics examines the oral microbiome during advanced dental caries in children, revealing novel taxa and co-occurrences with host molecules.</title>
        <authorList>
            <person name="Baker J.L."/>
            <person name="Morton J.T."/>
            <person name="Dinis M."/>
            <person name="Alvarez R."/>
            <person name="Tran N.C."/>
            <person name="Knight R."/>
            <person name="Edlund A."/>
        </authorList>
    </citation>
    <scope>NUCLEOTIDE SEQUENCE</scope>
    <source>
        <strain evidence="10">JCVI_23_bin.11</strain>
    </source>
</reference>
<dbReference type="STRING" id="33033.NW74_03485"/>
<dbReference type="EC" id="3.4.11.18" evidence="6 7"/>
<feature type="binding site" evidence="6">
    <location>
        <position position="94"/>
    </location>
    <ligand>
        <name>a divalent metal cation</name>
        <dbReference type="ChEBI" id="CHEBI:60240"/>
        <label>1</label>
    </ligand>
</feature>
<dbReference type="GO" id="GO:0006508">
    <property type="term" value="P:proteolysis"/>
    <property type="evidence" value="ECO:0007669"/>
    <property type="project" value="UniProtKB-KW"/>
</dbReference>
<dbReference type="GO" id="GO:0070006">
    <property type="term" value="F:metalloaminopeptidase activity"/>
    <property type="evidence" value="ECO:0007669"/>
    <property type="project" value="UniProtKB-UniRule"/>
</dbReference>
<dbReference type="InterPro" id="IPR036005">
    <property type="entry name" value="Creatinase/aminopeptidase-like"/>
</dbReference>
<dbReference type="Pfam" id="PF00557">
    <property type="entry name" value="Peptidase_M24"/>
    <property type="match status" value="1"/>
</dbReference>
<reference evidence="9 12" key="1">
    <citation type="submission" date="2014-10" db="EMBL/GenBank/DDBJ databases">
        <title>Complete genome sequence of Parvimonas micra KCOM 1535 (= ChDC B708).</title>
        <authorList>
            <person name="Kook J.-K."/>
            <person name="Park S.-N."/>
            <person name="Lim Y.K."/>
            <person name="Roh H."/>
        </authorList>
    </citation>
    <scope>NUCLEOTIDE SEQUENCE [LARGE SCALE GENOMIC DNA]</scope>
    <source>
        <strain evidence="9">KCOM 1535</strain>
        <strain evidence="12">KCOM 1535 / ChDC B708</strain>
    </source>
</reference>
<feature type="domain" description="Peptidase M24" evidence="8">
    <location>
        <begin position="11"/>
        <end position="239"/>
    </location>
</feature>
<dbReference type="PANTHER" id="PTHR43330:SF17">
    <property type="entry name" value="METHIONINE AMINOPEPTIDASE"/>
    <property type="match status" value="1"/>
</dbReference>
<accession>A0A0B4S145</accession>
<evidence type="ECO:0000313" key="12">
    <source>
        <dbReference type="Proteomes" id="UP000031386"/>
    </source>
</evidence>
<proteinExistence type="inferred from homology"/>
<dbReference type="Proteomes" id="UP000758611">
    <property type="component" value="Unassembled WGS sequence"/>
</dbReference>
<dbReference type="InterPro" id="IPR001714">
    <property type="entry name" value="Pept_M24_MAP"/>
</dbReference>
<feature type="binding site" evidence="6">
    <location>
        <position position="105"/>
    </location>
    <ligand>
        <name>a divalent metal cation</name>
        <dbReference type="ChEBI" id="CHEBI:60240"/>
        <label>2</label>
        <note>catalytic</note>
    </ligand>
</feature>
<dbReference type="HAMAP" id="MF_01974">
    <property type="entry name" value="MetAP_1"/>
    <property type="match status" value="1"/>
</dbReference>
<dbReference type="EMBL" id="JABZRE010000036">
    <property type="protein sequence ID" value="MBF1307553.1"/>
    <property type="molecule type" value="Genomic_DNA"/>
</dbReference>
<feature type="binding site" evidence="6">
    <location>
        <position position="105"/>
    </location>
    <ligand>
        <name>a divalent metal cation</name>
        <dbReference type="ChEBI" id="CHEBI:60240"/>
        <label>1</label>
    </ligand>
</feature>
<feature type="binding site" evidence="6">
    <location>
        <position position="175"/>
    </location>
    <ligand>
        <name>substrate</name>
    </ligand>
</feature>
<evidence type="ECO:0000313" key="10">
    <source>
        <dbReference type="EMBL" id="MBF1307553.1"/>
    </source>
</evidence>
<dbReference type="RefSeq" id="WP_004833461.1">
    <property type="nucleotide sequence ID" value="NZ_BHYQ01000003.1"/>
</dbReference>
<dbReference type="PROSITE" id="PS00680">
    <property type="entry name" value="MAP_1"/>
    <property type="match status" value="1"/>
</dbReference>
<dbReference type="Proteomes" id="UP001210690">
    <property type="component" value="Chromosome"/>
</dbReference>
<dbReference type="InterPro" id="IPR000994">
    <property type="entry name" value="Pept_M24"/>
</dbReference>
<dbReference type="PRINTS" id="PR00599">
    <property type="entry name" value="MAPEPTIDASE"/>
</dbReference>
<evidence type="ECO:0000256" key="1">
    <source>
        <dbReference type="ARBA" id="ARBA00002521"/>
    </source>
</evidence>
<keyword evidence="12" id="KW-1185">Reference proteome</keyword>
<evidence type="ECO:0000256" key="6">
    <source>
        <dbReference type="HAMAP-Rule" id="MF_01974"/>
    </source>
</evidence>
<keyword evidence="5 6" id="KW-0378">Hydrolase</keyword>
<evidence type="ECO:0000256" key="2">
    <source>
        <dbReference type="ARBA" id="ARBA00022438"/>
    </source>
</evidence>
<evidence type="ECO:0000259" key="8">
    <source>
        <dbReference type="Pfam" id="PF00557"/>
    </source>
</evidence>
<dbReference type="OrthoDB" id="9802055at2"/>
<dbReference type="Proteomes" id="UP000031386">
    <property type="component" value="Chromosome"/>
</dbReference>
<dbReference type="EMBL" id="CP101412">
    <property type="protein sequence ID" value="WBB30250.1"/>
    <property type="molecule type" value="Genomic_DNA"/>
</dbReference>
<reference evidence="11" key="3">
    <citation type="submission" date="2022-07" db="EMBL/GenBank/DDBJ databases">
        <title>Parvimonas micra travels from the subgingival sulcus of the human oral cavity to the colorectal adenocarcinoma.</title>
        <authorList>
            <person name="Conde-Perez K."/>
            <person name="Buetas E."/>
            <person name="Aja-Macaya P."/>
            <person name="Martin-De Arribas E."/>
            <person name="Iglesias-Corras I."/>
            <person name="Trigo-Tasende N."/>
            <person name="Nasser-Ali M."/>
            <person name="Estevez L.S."/>
            <person name="Rumbo-Feal S."/>
            <person name="Otero-Alen B."/>
            <person name="Noguera J.F."/>
            <person name="Concha A."/>
            <person name="Pardinas-Lopez S."/>
            <person name="Carda-Dieguez M."/>
            <person name="Gomez-Randulfe I."/>
            <person name="Martinez-Lago N."/>
            <person name="Ladra S."/>
            <person name="Aparicio L.A."/>
            <person name="Bou G."/>
            <person name="Mira A."/>
            <person name="Vallejo J.A."/>
            <person name="Poza M."/>
        </authorList>
    </citation>
    <scope>NUCLEOTIDE SEQUENCE</scope>
    <source>
        <strain evidence="11">PM102KC-G-1</strain>
    </source>
</reference>
<feature type="binding site" evidence="6">
    <location>
        <position position="77"/>
    </location>
    <ligand>
        <name>substrate</name>
    </ligand>
</feature>
<dbReference type="GO" id="GO:0005829">
    <property type="term" value="C:cytosol"/>
    <property type="evidence" value="ECO:0007669"/>
    <property type="project" value="TreeGrafter"/>
</dbReference>
<feature type="binding site" evidence="6">
    <location>
        <position position="232"/>
    </location>
    <ligand>
        <name>a divalent metal cation</name>
        <dbReference type="ChEBI" id="CHEBI:60240"/>
        <label>2</label>
        <note>catalytic</note>
    </ligand>
</feature>
<gene>
    <name evidence="6 10" type="primary">map</name>
    <name evidence="10" type="ORF">HXM94_07245</name>
    <name evidence="11" type="ORF">NM222_04540</name>
    <name evidence="9" type="ORF">NW74_03485</name>
</gene>
<dbReference type="PANTHER" id="PTHR43330">
    <property type="entry name" value="METHIONINE AMINOPEPTIDASE"/>
    <property type="match status" value="1"/>
</dbReference>
<dbReference type="EMBL" id="CP009761">
    <property type="protein sequence ID" value="AIZ36465.1"/>
    <property type="molecule type" value="Genomic_DNA"/>
</dbReference>
<comment type="similarity">
    <text evidence="6">Belongs to the peptidase M24A family. Methionine aminopeptidase type 1 subfamily.</text>
</comment>
<comment type="catalytic activity">
    <reaction evidence="6 7">
        <text>Release of N-terminal amino acids, preferentially methionine, from peptides and arylamides.</text>
        <dbReference type="EC" id="3.4.11.18"/>
    </reaction>
</comment>
<feature type="binding site" evidence="6">
    <location>
        <position position="201"/>
    </location>
    <ligand>
        <name>a divalent metal cation</name>
        <dbReference type="ChEBI" id="CHEBI:60240"/>
        <label>2</label>
        <note>catalytic</note>
    </ligand>
</feature>
<keyword evidence="3 6" id="KW-0645">Protease</keyword>
<protein>
    <recommendedName>
        <fullName evidence="6 7">Methionine aminopeptidase</fullName>
        <shortName evidence="6">MAP</shortName>
        <shortName evidence="6">MetAP</shortName>
        <ecNumber evidence="6 7">3.4.11.18</ecNumber>
    </recommendedName>
    <alternativeName>
        <fullName evidence="6">Peptidase M</fullName>
    </alternativeName>
</protein>
<evidence type="ECO:0000256" key="5">
    <source>
        <dbReference type="ARBA" id="ARBA00022801"/>
    </source>
</evidence>
<evidence type="ECO:0000256" key="4">
    <source>
        <dbReference type="ARBA" id="ARBA00022723"/>
    </source>
</evidence>
<organism evidence="9 12">
    <name type="scientific">Parvimonas micra</name>
    <dbReference type="NCBI Taxonomy" id="33033"/>
    <lineage>
        <taxon>Bacteria</taxon>
        <taxon>Bacillati</taxon>
        <taxon>Bacillota</taxon>
        <taxon>Tissierellia</taxon>
        <taxon>Tissierellales</taxon>
        <taxon>Peptoniphilaceae</taxon>
        <taxon>Parvimonas</taxon>
    </lineage>
</organism>
<comment type="function">
    <text evidence="1 6">Removes the N-terminal methionine from nascent proteins. The N-terminal methionine is often cleaved when the second residue in the primary sequence is small and uncharged (Met-Ala-, Cys, Gly, Pro, Ser, Thr, or Val). Requires deformylation of the N(alpha)-formylated initiator methionine before it can be hydrolyzed.</text>
</comment>
<evidence type="ECO:0000256" key="7">
    <source>
        <dbReference type="RuleBase" id="RU003653"/>
    </source>
</evidence>
<keyword evidence="4 6" id="KW-0479">Metal-binding</keyword>
<evidence type="ECO:0000256" key="3">
    <source>
        <dbReference type="ARBA" id="ARBA00022670"/>
    </source>
</evidence>
<dbReference type="Gene3D" id="3.90.230.10">
    <property type="entry name" value="Creatinase/methionine aminopeptidase superfamily"/>
    <property type="match status" value="1"/>
</dbReference>
<name>A0A0B4S145_9FIRM</name>
<sequence>MITIKSKHEIEGMKKSGEILSKIHIGLRDIIKPGITTLEINKFCHDFMLKHGAKPKQIGYHGYPYATCTSVNDVICHGFPSKQKLKSGDLITVDMVVDLDGYLSDSAWSYAVGDVSDEVKNLMEVTKEAMYRGIEAAVIGNRIVDIGKAIQNFVEPKGYSIVRDFCGHGIGVEMHEDPQVPHYITATRGVRLVEGMVITVEPMINTGDWRCTIDDDGWTARTIDGGLSCQYEHTFAITKDGPLILTDQSLYE</sequence>
<dbReference type="GeneID" id="93384160"/>
<dbReference type="CDD" id="cd01086">
    <property type="entry name" value="MetAP1"/>
    <property type="match status" value="1"/>
</dbReference>
<dbReference type="GO" id="GO:0046872">
    <property type="term" value="F:metal ion binding"/>
    <property type="evidence" value="ECO:0007669"/>
    <property type="project" value="UniProtKB-UniRule"/>
</dbReference>
<evidence type="ECO:0000313" key="11">
    <source>
        <dbReference type="EMBL" id="WBB30250.1"/>
    </source>
</evidence>